<dbReference type="EMBL" id="RXYK01000012">
    <property type="protein sequence ID" value="RTY36795.1"/>
    <property type="molecule type" value="Genomic_DNA"/>
</dbReference>
<dbReference type="RefSeq" id="WP_126384806.1">
    <property type="nucleotide sequence ID" value="NZ_RXYK01000012.1"/>
</dbReference>
<comment type="caution">
    <text evidence="2">The sequence shown here is derived from an EMBL/GenBank/DDBJ whole genome shotgun (WGS) entry which is preliminary data.</text>
</comment>
<evidence type="ECO:0000313" key="3">
    <source>
        <dbReference type="Proteomes" id="UP000279908"/>
    </source>
</evidence>
<proteinExistence type="predicted"/>
<dbReference type="Proteomes" id="UP000279908">
    <property type="component" value="Unassembled WGS sequence"/>
</dbReference>
<keyword evidence="1" id="KW-0472">Membrane</keyword>
<accession>A0A432AU39</accession>
<feature type="transmembrane region" description="Helical" evidence="1">
    <location>
        <begin position="161"/>
        <end position="191"/>
    </location>
</feature>
<evidence type="ECO:0000256" key="1">
    <source>
        <dbReference type="SAM" id="Phobius"/>
    </source>
</evidence>
<feature type="transmembrane region" description="Helical" evidence="1">
    <location>
        <begin position="363"/>
        <end position="381"/>
    </location>
</feature>
<dbReference type="AlphaFoldDB" id="A0A432AU39"/>
<feature type="transmembrane region" description="Helical" evidence="1">
    <location>
        <begin position="302"/>
        <end position="320"/>
    </location>
</feature>
<keyword evidence="1" id="KW-1133">Transmembrane helix</keyword>
<organism evidence="2 3">
    <name type="scientific">Chlorobium phaeovibrioides</name>
    <dbReference type="NCBI Taxonomy" id="1094"/>
    <lineage>
        <taxon>Bacteria</taxon>
        <taxon>Pseudomonadati</taxon>
        <taxon>Chlorobiota</taxon>
        <taxon>Chlorobiia</taxon>
        <taxon>Chlorobiales</taxon>
        <taxon>Chlorobiaceae</taxon>
        <taxon>Chlorobium/Pelodictyon group</taxon>
        <taxon>Chlorobium</taxon>
    </lineage>
</organism>
<reference evidence="2 3" key="1">
    <citation type="submission" date="2018-12" db="EMBL/GenBank/DDBJ databases">
        <authorList>
            <person name="Lunina O.N."/>
            <person name="Grouzdev D.S."/>
            <person name="Gorlenko V.M."/>
            <person name="Savvichev A.S."/>
        </authorList>
    </citation>
    <scope>NUCLEOTIDE SEQUENCE [LARGE SCALE GENOMIC DNA]</scope>
    <source>
        <strain evidence="2 3">BrKhr-17</strain>
    </source>
</reference>
<keyword evidence="1" id="KW-0812">Transmembrane</keyword>
<feature type="transmembrane region" description="Helical" evidence="1">
    <location>
        <begin position="203"/>
        <end position="223"/>
    </location>
</feature>
<evidence type="ECO:0008006" key="4">
    <source>
        <dbReference type="Google" id="ProtNLM"/>
    </source>
</evidence>
<feature type="transmembrane region" description="Helical" evidence="1">
    <location>
        <begin position="326"/>
        <end position="343"/>
    </location>
</feature>
<feature type="transmembrane region" description="Helical" evidence="1">
    <location>
        <begin position="278"/>
        <end position="295"/>
    </location>
</feature>
<gene>
    <name evidence="2" type="ORF">EKD02_07570</name>
</gene>
<name>A0A432AU39_CHLPH</name>
<evidence type="ECO:0000313" key="2">
    <source>
        <dbReference type="EMBL" id="RTY36795.1"/>
    </source>
</evidence>
<sequence>MTKQKTIIIVATLFFLIVQWYGVFFMMYNHPGPLGIDDALAYISNIEFRIAPPAEYILIPDRDQILFSLAYGTLARALGISATAMFHANFYIGLFLMGLALLLFLKKTDRSPLFIAVALGIFAFYEGKGSYHGFFWVVPSFYAILFFILSASALFYSKHRILFSIPLVAMMLLTHSTGLYLAVVLLGALLIHEGLFLRHGRRLKYVLWAGILFIAIAVGSDYLHGLHLFPFSFSKTIESKMSPDAVRMITAENDWRALIGHIGSELLKTVIRHDFAKYYYGLYTPLLAYGIYYIIRERKYPLASIFIAVLAGQLTMAPLTEQSYRFFYPLEIVTWMVIAYGVAKMLETLFFRDIRQQSTTREWVLAWPLLTLSLLFVYNAAHQKASHGWLFKFYNPRYSDADALGSWLHEQQGKSLATYTPETYRGYYLGLPGGHRDLQFRFNASGEEIAKHPEEWLVIGETRKYGKPTKPEFRAYWPLHGKLELKTTALSPGRYKLELIDTGIGNPDGLVVSAGNTSNTIWQSKGLEITIPEEGSYPPALLPWYWNSDKPWPLYNSPLNNVPPVRSSTQHSMKFTLAEKTDRLTITNHRQPLFIIGEILLTNLNTGRRSIFDLYRGDADTLNANLALVRNGMRRPILWNCNKSAPGKQMLFRLEKNFEEVKVFSYYGSDPEL</sequence>
<feature type="transmembrane region" description="Helical" evidence="1">
    <location>
        <begin position="7"/>
        <end position="28"/>
    </location>
</feature>
<feature type="transmembrane region" description="Helical" evidence="1">
    <location>
        <begin position="134"/>
        <end position="155"/>
    </location>
</feature>
<protein>
    <recommendedName>
        <fullName evidence="4">Glycosyltransferase RgtA/B/C/D-like domain-containing protein</fullName>
    </recommendedName>
</protein>
<feature type="transmembrane region" description="Helical" evidence="1">
    <location>
        <begin position="88"/>
        <end position="105"/>
    </location>
</feature>